<accession>A0A2Z7BKT6</accession>
<reference evidence="1 2" key="1">
    <citation type="journal article" date="2015" name="Proc. Natl. Acad. Sci. U.S.A.">
        <title>The resurrection genome of Boea hygrometrica: A blueprint for survival of dehydration.</title>
        <authorList>
            <person name="Xiao L."/>
            <person name="Yang G."/>
            <person name="Zhang L."/>
            <person name="Yang X."/>
            <person name="Zhao S."/>
            <person name="Ji Z."/>
            <person name="Zhou Q."/>
            <person name="Hu M."/>
            <person name="Wang Y."/>
            <person name="Chen M."/>
            <person name="Xu Y."/>
            <person name="Jin H."/>
            <person name="Xiao X."/>
            <person name="Hu G."/>
            <person name="Bao F."/>
            <person name="Hu Y."/>
            <person name="Wan P."/>
            <person name="Li L."/>
            <person name="Deng X."/>
            <person name="Kuang T."/>
            <person name="Xiang C."/>
            <person name="Zhu J.K."/>
            <person name="Oliver M.J."/>
            <person name="He Y."/>
        </authorList>
    </citation>
    <scope>NUCLEOTIDE SEQUENCE [LARGE SCALE GENOMIC DNA]</scope>
    <source>
        <strain evidence="2">cv. XS01</strain>
    </source>
</reference>
<evidence type="ECO:0000313" key="1">
    <source>
        <dbReference type="EMBL" id="KZV32738.1"/>
    </source>
</evidence>
<gene>
    <name evidence="1" type="ORF">F511_31229</name>
</gene>
<sequence>MQLVLPQVKSHPTNHLRLFYPDYNNQNSLRCSQLVEPKLRTARNIHSSTARSNRPAQLCTRRQAQVAYTLLSLQYIYQLRVFNLARIAQVSTYAIIPARNGQPSSQGSYSACDVV</sequence>
<protein>
    <submittedName>
        <fullName evidence="1">Uncharacterized protein</fullName>
    </submittedName>
</protein>
<dbReference type="EMBL" id="KV006364">
    <property type="protein sequence ID" value="KZV32738.1"/>
    <property type="molecule type" value="Genomic_DNA"/>
</dbReference>
<dbReference type="Proteomes" id="UP000250235">
    <property type="component" value="Unassembled WGS sequence"/>
</dbReference>
<dbReference type="AlphaFoldDB" id="A0A2Z7BKT6"/>
<proteinExistence type="predicted"/>
<keyword evidence="2" id="KW-1185">Reference proteome</keyword>
<organism evidence="1 2">
    <name type="scientific">Dorcoceras hygrometricum</name>
    <dbReference type="NCBI Taxonomy" id="472368"/>
    <lineage>
        <taxon>Eukaryota</taxon>
        <taxon>Viridiplantae</taxon>
        <taxon>Streptophyta</taxon>
        <taxon>Embryophyta</taxon>
        <taxon>Tracheophyta</taxon>
        <taxon>Spermatophyta</taxon>
        <taxon>Magnoliopsida</taxon>
        <taxon>eudicotyledons</taxon>
        <taxon>Gunneridae</taxon>
        <taxon>Pentapetalae</taxon>
        <taxon>asterids</taxon>
        <taxon>lamiids</taxon>
        <taxon>Lamiales</taxon>
        <taxon>Gesneriaceae</taxon>
        <taxon>Didymocarpoideae</taxon>
        <taxon>Trichosporeae</taxon>
        <taxon>Loxocarpinae</taxon>
        <taxon>Dorcoceras</taxon>
    </lineage>
</organism>
<name>A0A2Z7BKT6_9LAMI</name>
<evidence type="ECO:0000313" key="2">
    <source>
        <dbReference type="Proteomes" id="UP000250235"/>
    </source>
</evidence>